<keyword evidence="1" id="KW-0812">Transmembrane</keyword>
<gene>
    <name evidence="2" type="ORF">C7B77_19275</name>
</gene>
<dbReference type="OrthoDB" id="532191at2"/>
<feature type="transmembrane region" description="Helical" evidence="1">
    <location>
        <begin position="73"/>
        <end position="94"/>
    </location>
</feature>
<evidence type="ECO:0000256" key="1">
    <source>
        <dbReference type="SAM" id="Phobius"/>
    </source>
</evidence>
<evidence type="ECO:0000313" key="2">
    <source>
        <dbReference type="EMBL" id="PSB53803.1"/>
    </source>
</evidence>
<sequence>MRLKRWLPFSLFFLFVASIIVGSNVGRLTSITSLVDSLPFGDKWGHLVLIGLLTFLLNHALSGRKMKIGRLKILLGGTIVAVAITVEEISQIWMPLRSFDLIDLSANYLGITLAGLPWWNRNAVVDR</sequence>
<organism evidence="2 3">
    <name type="scientific">Chamaesiphon polymorphus CCALA 037</name>
    <dbReference type="NCBI Taxonomy" id="2107692"/>
    <lineage>
        <taxon>Bacteria</taxon>
        <taxon>Bacillati</taxon>
        <taxon>Cyanobacteriota</taxon>
        <taxon>Cyanophyceae</taxon>
        <taxon>Gomontiellales</taxon>
        <taxon>Chamaesiphonaceae</taxon>
        <taxon>Chamaesiphon</taxon>
    </lineage>
</organism>
<comment type="caution">
    <text evidence="2">The sequence shown here is derived from an EMBL/GenBank/DDBJ whole genome shotgun (WGS) entry which is preliminary data.</text>
</comment>
<protein>
    <submittedName>
        <fullName evidence="2">Trypsin</fullName>
    </submittedName>
</protein>
<dbReference type="RefSeq" id="WP_106308490.1">
    <property type="nucleotide sequence ID" value="NZ_PVWO01000291.1"/>
</dbReference>
<dbReference type="AlphaFoldDB" id="A0A2T1G9F3"/>
<reference evidence="2 3" key="1">
    <citation type="submission" date="2018-03" db="EMBL/GenBank/DDBJ databases">
        <title>The ancient ancestry and fast evolution of plastids.</title>
        <authorList>
            <person name="Moore K.R."/>
            <person name="Magnabosco C."/>
            <person name="Momper L."/>
            <person name="Gold D.A."/>
            <person name="Bosak T."/>
            <person name="Fournier G.P."/>
        </authorList>
    </citation>
    <scope>NUCLEOTIDE SEQUENCE [LARGE SCALE GENOMIC DNA]</scope>
    <source>
        <strain evidence="2 3">CCALA 037</strain>
    </source>
</reference>
<dbReference type="NCBIfam" id="NF037970">
    <property type="entry name" value="vanZ_1"/>
    <property type="match status" value="1"/>
</dbReference>
<proteinExistence type="predicted"/>
<keyword evidence="1" id="KW-1133">Transmembrane helix</keyword>
<dbReference type="Proteomes" id="UP000238937">
    <property type="component" value="Unassembled WGS sequence"/>
</dbReference>
<keyword evidence="3" id="KW-1185">Reference proteome</keyword>
<evidence type="ECO:0000313" key="3">
    <source>
        <dbReference type="Proteomes" id="UP000238937"/>
    </source>
</evidence>
<keyword evidence="1" id="KW-0472">Membrane</keyword>
<feature type="transmembrane region" description="Helical" evidence="1">
    <location>
        <begin position="44"/>
        <end position="61"/>
    </location>
</feature>
<name>A0A2T1G9F3_9CYAN</name>
<accession>A0A2T1G9F3</accession>
<dbReference type="EMBL" id="PVWO01000291">
    <property type="protein sequence ID" value="PSB53803.1"/>
    <property type="molecule type" value="Genomic_DNA"/>
</dbReference>